<evidence type="ECO:0000313" key="3">
    <source>
        <dbReference type="EMBL" id="MDR6218741.1"/>
    </source>
</evidence>
<dbReference type="GO" id="GO:0004407">
    <property type="term" value="F:histone deacetylase activity"/>
    <property type="evidence" value="ECO:0007669"/>
    <property type="project" value="TreeGrafter"/>
</dbReference>
<dbReference type="Gene3D" id="3.40.800.20">
    <property type="entry name" value="Histone deacetylase domain"/>
    <property type="match status" value="2"/>
</dbReference>
<sequence>MTPAARIPVYYSPAFNDVQHVWDSTKKHDHIHAALRARPDLPLTFLEPTPATRDQLISIHDETYVDAVITGEPRQLAQSNGFEWCPGMYRAVTFTNGGMVDAARAALRTGVAGVIASGFHHAESSRGMGFCTFNGLVLAAVELRRADLVRRVAILDLDYHYGNGQVEMIRRYGLNDYLENYGVHRAQHADEYLDLARAQVRRLLTWSPDLVLYQAGMDPHEHDALGGVPGMSAARLRARDGMVFEALRAAGVPVAFNMAGGYARDRAWLDGEGAVNPVVALHVATFEEACRVWTAPEAR</sequence>
<comment type="caution">
    <text evidence="3">The sequence shown here is derived from an EMBL/GenBank/DDBJ whole genome shotgun (WGS) entry which is preliminary data.</text>
</comment>
<dbReference type="Proteomes" id="UP001185331">
    <property type="component" value="Unassembled WGS sequence"/>
</dbReference>
<dbReference type="InterPro" id="IPR000286">
    <property type="entry name" value="HDACs"/>
</dbReference>
<gene>
    <name evidence="3" type="ORF">J2Y00_002338</name>
</gene>
<dbReference type="PANTHER" id="PTHR10625:SF19">
    <property type="entry name" value="HISTONE DEACETYLASE 12"/>
    <property type="match status" value="1"/>
</dbReference>
<dbReference type="Pfam" id="PF00850">
    <property type="entry name" value="Hist_deacetyl"/>
    <property type="match status" value="2"/>
</dbReference>
<dbReference type="SUPFAM" id="SSF52768">
    <property type="entry name" value="Arginase/deacetylase"/>
    <property type="match status" value="1"/>
</dbReference>
<accession>A0AAE3XCF0</accession>
<feature type="domain" description="Histone deacetylase" evidence="2">
    <location>
        <begin position="25"/>
        <end position="169"/>
    </location>
</feature>
<dbReference type="PRINTS" id="PR01270">
    <property type="entry name" value="HDASUPER"/>
</dbReference>
<dbReference type="InterPro" id="IPR023801">
    <property type="entry name" value="His_deacetylse_dom"/>
</dbReference>
<comment type="similarity">
    <text evidence="1">Belongs to the histone deacetylase family.</text>
</comment>
<evidence type="ECO:0000259" key="2">
    <source>
        <dbReference type="Pfam" id="PF00850"/>
    </source>
</evidence>
<dbReference type="GO" id="GO:0040029">
    <property type="term" value="P:epigenetic regulation of gene expression"/>
    <property type="evidence" value="ECO:0007669"/>
    <property type="project" value="TreeGrafter"/>
</dbReference>
<organism evidence="3 4">
    <name type="scientific">Deinococcus soli</name>
    <name type="common">ex Cha et al. 2016</name>
    <dbReference type="NCBI Taxonomy" id="1309411"/>
    <lineage>
        <taxon>Bacteria</taxon>
        <taxon>Thermotogati</taxon>
        <taxon>Deinococcota</taxon>
        <taxon>Deinococci</taxon>
        <taxon>Deinococcales</taxon>
        <taxon>Deinococcaceae</taxon>
        <taxon>Deinococcus</taxon>
    </lineage>
</organism>
<name>A0AAE3XCF0_9DEIO</name>
<evidence type="ECO:0000256" key="1">
    <source>
        <dbReference type="ARBA" id="ARBA00005947"/>
    </source>
</evidence>
<dbReference type="AlphaFoldDB" id="A0AAE3XCF0"/>
<dbReference type="InterPro" id="IPR023696">
    <property type="entry name" value="Ureohydrolase_dom_sf"/>
</dbReference>
<dbReference type="PANTHER" id="PTHR10625">
    <property type="entry name" value="HISTONE DEACETYLASE HDAC1-RELATED"/>
    <property type="match status" value="1"/>
</dbReference>
<proteinExistence type="inferred from homology"/>
<feature type="domain" description="Histone deacetylase" evidence="2">
    <location>
        <begin position="180"/>
        <end position="265"/>
    </location>
</feature>
<protein>
    <submittedName>
        <fullName evidence="3">Acetoin utilization deacetylase AcuC-like enzyme</fullName>
    </submittedName>
</protein>
<dbReference type="InterPro" id="IPR037138">
    <property type="entry name" value="His_deacetylse_dom_sf"/>
</dbReference>
<reference evidence="3" key="1">
    <citation type="submission" date="2023-07" db="EMBL/GenBank/DDBJ databases">
        <title>Sorghum-associated microbial communities from plants grown in Nebraska, USA.</title>
        <authorList>
            <person name="Schachtman D."/>
        </authorList>
    </citation>
    <scope>NUCLEOTIDE SEQUENCE</scope>
    <source>
        <strain evidence="3">BE330</strain>
    </source>
</reference>
<dbReference type="RefSeq" id="WP_309853291.1">
    <property type="nucleotide sequence ID" value="NZ_JAVDQJ010000004.1"/>
</dbReference>
<evidence type="ECO:0000313" key="4">
    <source>
        <dbReference type="Proteomes" id="UP001185331"/>
    </source>
</evidence>
<dbReference type="EMBL" id="JAVDQK010000005">
    <property type="protein sequence ID" value="MDR6218741.1"/>
    <property type="molecule type" value="Genomic_DNA"/>
</dbReference>